<evidence type="ECO:0000313" key="5">
    <source>
        <dbReference type="Proteomes" id="UP000509742"/>
    </source>
</evidence>
<name>A0A6J4D1Z9_9HELI</name>
<accession>A0A6J4D1Z9</accession>
<dbReference type="EMBL" id="AP019774">
    <property type="protein sequence ID" value="BCD70830.1"/>
    <property type="molecule type" value="Genomic_DNA"/>
</dbReference>
<dbReference type="AlphaFoldDB" id="A0A6J4D1Z9"/>
<keyword evidence="1" id="KW-1133">Transmembrane helix</keyword>
<keyword evidence="1" id="KW-0812">Transmembrane</keyword>
<evidence type="ECO:0000313" key="3">
    <source>
        <dbReference type="EMBL" id="BCD70830.1"/>
    </source>
</evidence>
<evidence type="ECO:0008006" key="6">
    <source>
        <dbReference type="Google" id="ProtNLM"/>
    </source>
</evidence>
<proteinExistence type="predicted"/>
<feature type="transmembrane region" description="Helical" evidence="1">
    <location>
        <begin position="12"/>
        <end position="32"/>
    </location>
</feature>
<evidence type="ECO:0000313" key="4">
    <source>
        <dbReference type="Proteomes" id="UP000317935"/>
    </source>
</evidence>
<evidence type="ECO:0000256" key="1">
    <source>
        <dbReference type="SAM" id="Phobius"/>
    </source>
</evidence>
<keyword evidence="1" id="KW-0472">Membrane</keyword>
<dbReference type="Proteomes" id="UP000509742">
    <property type="component" value="Chromosome"/>
</dbReference>
<dbReference type="Proteomes" id="UP000317935">
    <property type="component" value="Chromosome"/>
</dbReference>
<keyword evidence="5" id="KW-1185">Reference proteome</keyword>
<organism evidence="3 4">
    <name type="scientific">Helicobacter suis</name>
    <dbReference type="NCBI Taxonomy" id="104628"/>
    <lineage>
        <taxon>Bacteria</taxon>
        <taxon>Pseudomonadati</taxon>
        <taxon>Campylobacterota</taxon>
        <taxon>Epsilonproteobacteria</taxon>
        <taxon>Campylobacterales</taxon>
        <taxon>Helicobacteraceae</taxon>
        <taxon>Helicobacter</taxon>
    </lineage>
</organism>
<protein>
    <recommendedName>
        <fullName evidence="6">Chemotaxis methyl-accepting receptor HlyB-like 4HB MCP domain-containing protein</fullName>
    </recommendedName>
</protein>
<dbReference type="RefSeq" id="WP_050780123.1">
    <property type="nucleotide sequence ID" value="NZ_AP019774.1"/>
</dbReference>
<evidence type="ECO:0000313" key="2">
    <source>
        <dbReference type="EMBL" id="BCD46499.1"/>
    </source>
</evidence>
<reference evidence="3 4" key="1">
    <citation type="submission" date="2019-06" db="EMBL/GenBank/DDBJ databases">
        <title>Complete genome sequence of Helicobacter suis SNTW101c.</title>
        <authorList>
            <person name="Rimbara E."/>
            <person name="Suzuki M."/>
            <person name="Matsui H."/>
            <person name="Nakamura M."/>
            <person name="Mori S."/>
            <person name="Shibayama K."/>
        </authorList>
    </citation>
    <scope>NUCLEOTIDE SEQUENCE [LARGE SCALE GENOMIC DNA]</scope>
    <source>
        <strain evidence="3 4">SNTW101c</strain>
    </source>
</reference>
<gene>
    <name evidence="2" type="ORF">NHP190020_15380</name>
    <name evidence="3" type="ORF">SNTW_14750</name>
</gene>
<dbReference type="GeneID" id="69702990"/>
<sequence length="75" mass="8330">MPFFKNLKLGTKVAFVISVILVLSFLFLGTYYTTKITSVLVNSANERVKILASSQATKITLELKNASQTLIDYVN</sequence>
<reference evidence="2 5" key="2">
    <citation type="submission" date="2020-04" db="EMBL/GenBank/DDBJ databases">
        <title>Genomic analysis of gastric non-Helicobacter pylori Helicobacters isolated in Japan.</title>
        <authorList>
            <person name="Suzuki M."/>
            <person name="Rimbara E."/>
        </authorList>
    </citation>
    <scope>NUCLEOTIDE SEQUENCE [LARGE SCALE GENOMIC DNA]</scope>
    <source>
        <strain evidence="2 5">NHP19-0020</strain>
    </source>
</reference>
<dbReference type="EMBL" id="AP023036">
    <property type="protein sequence ID" value="BCD46499.1"/>
    <property type="molecule type" value="Genomic_DNA"/>
</dbReference>